<reference evidence="1" key="1">
    <citation type="submission" date="2007-07" db="EMBL/GenBank/DDBJ databases">
        <title>PCAP assembly of the Caenorhabditis remanei genome.</title>
        <authorList>
            <consortium name="The Caenorhabditis remanei Sequencing Consortium"/>
            <person name="Wilson R.K."/>
        </authorList>
    </citation>
    <scope>NUCLEOTIDE SEQUENCE [LARGE SCALE GENOMIC DNA]</scope>
    <source>
        <strain evidence="1">PB4641</strain>
    </source>
</reference>
<sequence length="98" mass="11198">MSAIPTNTPTTPESTTDETCKCMISQKECETFQGKLKCLRTLKMHPAKTAFSSIISARQYKLDKEIRKQILKTIEDMKFFENKIIRVILQGDLVEGLD</sequence>
<proteinExistence type="predicted"/>
<dbReference type="EMBL" id="DS268408">
    <property type="protein sequence ID" value="EFO85811.1"/>
    <property type="molecule type" value="Genomic_DNA"/>
</dbReference>
<evidence type="ECO:0000313" key="1">
    <source>
        <dbReference type="EMBL" id="EFO85811.1"/>
    </source>
</evidence>
<evidence type="ECO:0000313" key="2">
    <source>
        <dbReference type="Proteomes" id="UP000008281"/>
    </source>
</evidence>
<organism evidence="2">
    <name type="scientific">Caenorhabditis remanei</name>
    <name type="common">Caenorhabditis vulgaris</name>
    <dbReference type="NCBI Taxonomy" id="31234"/>
    <lineage>
        <taxon>Eukaryota</taxon>
        <taxon>Metazoa</taxon>
        <taxon>Ecdysozoa</taxon>
        <taxon>Nematoda</taxon>
        <taxon>Chromadorea</taxon>
        <taxon>Rhabditida</taxon>
        <taxon>Rhabditina</taxon>
        <taxon>Rhabditomorpha</taxon>
        <taxon>Rhabditoidea</taxon>
        <taxon>Rhabditidae</taxon>
        <taxon>Peloderinae</taxon>
        <taxon>Caenorhabditis</taxon>
    </lineage>
</organism>
<name>E3LGM8_CAERE</name>
<keyword evidence="2" id="KW-1185">Reference proteome</keyword>
<dbReference type="HOGENOM" id="CLU_2335602_0_0_1"/>
<accession>E3LGM8</accession>
<dbReference type="AlphaFoldDB" id="E3LGM8"/>
<protein>
    <submittedName>
        <fullName evidence="1">Uncharacterized protein</fullName>
    </submittedName>
</protein>
<dbReference type="Proteomes" id="UP000008281">
    <property type="component" value="Unassembled WGS sequence"/>
</dbReference>
<gene>
    <name evidence="1" type="ORF">CRE_01983</name>
</gene>